<feature type="domain" description="USP" evidence="15">
    <location>
        <begin position="472"/>
        <end position="778"/>
    </location>
</feature>
<evidence type="ECO:0000256" key="6">
    <source>
        <dbReference type="ARBA" id="ARBA00022670"/>
    </source>
</evidence>
<dbReference type="STRING" id="139723.A0A182MT72"/>
<evidence type="ECO:0000256" key="4">
    <source>
        <dbReference type="ARBA" id="ARBA00012759"/>
    </source>
</evidence>
<dbReference type="GO" id="GO:0004843">
    <property type="term" value="F:cysteine-type deubiquitinase activity"/>
    <property type="evidence" value="ECO:0007669"/>
    <property type="project" value="UniProtKB-EC"/>
</dbReference>
<dbReference type="InterPro" id="IPR024729">
    <property type="entry name" value="USP7_ICP0-binding_dom"/>
</dbReference>
<dbReference type="VEuPathDB" id="VectorBase:ACUA025704"/>
<dbReference type="EC" id="3.4.19.12" evidence="4"/>
<accession>A0A182MT72</accession>
<evidence type="ECO:0000259" key="15">
    <source>
        <dbReference type="PROSITE" id="PS50235"/>
    </source>
</evidence>
<evidence type="ECO:0000256" key="10">
    <source>
        <dbReference type="ARBA" id="ARBA00023242"/>
    </source>
</evidence>
<dbReference type="Pfam" id="PF12436">
    <property type="entry name" value="USP7_ICP0_bdg"/>
    <property type="match status" value="1"/>
</dbReference>
<comment type="catalytic activity">
    <reaction evidence="1">
        <text>Thiol-dependent hydrolysis of ester, thioester, amide, peptide and isopeptide bonds formed by the C-terminal Gly of ubiquitin (a 76-residue protein attached to proteins as an intracellular targeting signal).</text>
        <dbReference type="EC" id="3.4.19.12"/>
    </reaction>
</comment>
<dbReference type="GO" id="GO:0016579">
    <property type="term" value="P:protein deubiquitination"/>
    <property type="evidence" value="ECO:0007669"/>
    <property type="project" value="InterPro"/>
</dbReference>
<dbReference type="CDD" id="cd03772">
    <property type="entry name" value="MATH_HAUSP"/>
    <property type="match status" value="1"/>
</dbReference>
<keyword evidence="6" id="KW-0645">Protease</keyword>
<dbReference type="CDD" id="cd02659">
    <property type="entry name" value="peptidase_C19C"/>
    <property type="match status" value="1"/>
</dbReference>
<evidence type="ECO:0000256" key="3">
    <source>
        <dbReference type="ARBA" id="ARBA00009085"/>
    </source>
</evidence>
<proteinExistence type="inferred from homology"/>
<dbReference type="SUPFAM" id="SSF49599">
    <property type="entry name" value="TRAF domain-like"/>
    <property type="match status" value="1"/>
</dbReference>
<evidence type="ECO:0000256" key="2">
    <source>
        <dbReference type="ARBA" id="ARBA00004123"/>
    </source>
</evidence>
<dbReference type="InterPro" id="IPR001394">
    <property type="entry name" value="Peptidase_C19_UCH"/>
</dbReference>
<evidence type="ECO:0000256" key="5">
    <source>
        <dbReference type="ARBA" id="ARBA00021393"/>
    </source>
</evidence>
<keyword evidence="17" id="KW-1185">Reference proteome</keyword>
<feature type="compositionally biased region" description="Polar residues" evidence="13">
    <location>
        <begin position="104"/>
        <end position="114"/>
    </location>
</feature>
<dbReference type="GO" id="GO:0031647">
    <property type="term" value="P:regulation of protein stability"/>
    <property type="evidence" value="ECO:0007669"/>
    <property type="project" value="TreeGrafter"/>
</dbReference>
<feature type="domain" description="MATH" evidence="14">
    <location>
        <begin position="325"/>
        <end position="453"/>
    </location>
</feature>
<dbReference type="PANTHER" id="PTHR24006:SF644">
    <property type="entry name" value="UBIQUITIN CARBOXYL-TERMINAL HYDROLASE 7"/>
    <property type="match status" value="1"/>
</dbReference>
<dbReference type="EMBL" id="AXCM01001514">
    <property type="status" value="NOT_ANNOTATED_CDS"/>
    <property type="molecule type" value="Genomic_DNA"/>
</dbReference>
<dbReference type="InterPro" id="IPR018200">
    <property type="entry name" value="USP_CS"/>
</dbReference>
<dbReference type="PROSITE" id="PS50144">
    <property type="entry name" value="MATH"/>
    <property type="match status" value="1"/>
</dbReference>
<keyword evidence="10" id="KW-0539">Nucleus</keyword>
<dbReference type="FunFam" id="3.90.70.10:FF:000005">
    <property type="entry name" value="Ubiquitin carboxyl-terminal hydrolase 7"/>
    <property type="match status" value="1"/>
</dbReference>
<evidence type="ECO:0000256" key="1">
    <source>
        <dbReference type="ARBA" id="ARBA00000707"/>
    </source>
</evidence>
<dbReference type="Gene3D" id="2.60.210.10">
    <property type="entry name" value="Apoptosis, Tumor Necrosis Factor Receptor Associated Protein 2, Chain A"/>
    <property type="match status" value="1"/>
</dbReference>
<reference evidence="17" key="1">
    <citation type="submission" date="2013-09" db="EMBL/GenBank/DDBJ databases">
        <title>The Genome Sequence of Anopheles culicifacies species A.</title>
        <authorList>
            <consortium name="The Broad Institute Genomics Platform"/>
            <person name="Neafsey D.E."/>
            <person name="Besansky N."/>
            <person name="Howell P."/>
            <person name="Walton C."/>
            <person name="Young S.K."/>
            <person name="Zeng Q."/>
            <person name="Gargeya S."/>
            <person name="Fitzgerald M."/>
            <person name="Haas B."/>
            <person name="Abouelleil A."/>
            <person name="Allen A.W."/>
            <person name="Alvarado L."/>
            <person name="Arachchi H.M."/>
            <person name="Berlin A.M."/>
            <person name="Chapman S.B."/>
            <person name="Gainer-Dewar J."/>
            <person name="Goldberg J."/>
            <person name="Griggs A."/>
            <person name="Gujja S."/>
            <person name="Hansen M."/>
            <person name="Howarth C."/>
            <person name="Imamovic A."/>
            <person name="Ireland A."/>
            <person name="Larimer J."/>
            <person name="McCowan C."/>
            <person name="Murphy C."/>
            <person name="Pearson M."/>
            <person name="Poon T.W."/>
            <person name="Priest M."/>
            <person name="Roberts A."/>
            <person name="Saif S."/>
            <person name="Shea T."/>
            <person name="Sisk P."/>
            <person name="Sykes S."/>
            <person name="Wortman J."/>
            <person name="Nusbaum C."/>
            <person name="Birren B."/>
        </authorList>
    </citation>
    <scope>NUCLEOTIDE SEQUENCE [LARGE SCALE GENOMIC DNA]</scope>
    <source>
        <strain evidence="17">A-37</strain>
    </source>
</reference>
<dbReference type="SUPFAM" id="SSF54001">
    <property type="entry name" value="Cysteine proteinases"/>
    <property type="match status" value="1"/>
</dbReference>
<comment type="similarity">
    <text evidence="3">Belongs to the peptidase C19 family.</text>
</comment>
<evidence type="ECO:0000256" key="7">
    <source>
        <dbReference type="ARBA" id="ARBA00022786"/>
    </source>
</evidence>
<evidence type="ECO:0000256" key="9">
    <source>
        <dbReference type="ARBA" id="ARBA00022807"/>
    </source>
</evidence>
<dbReference type="InterPro" id="IPR050164">
    <property type="entry name" value="Peptidase_C19"/>
</dbReference>
<dbReference type="InterPro" id="IPR008974">
    <property type="entry name" value="TRAF-like"/>
</dbReference>
<dbReference type="InterPro" id="IPR038765">
    <property type="entry name" value="Papain-like_cys_pep_sf"/>
</dbReference>
<evidence type="ECO:0000256" key="11">
    <source>
        <dbReference type="ARBA" id="ARBA00031500"/>
    </source>
</evidence>
<dbReference type="FunFam" id="2.60.210.10:FF:000014">
    <property type="entry name" value="Ubiquitin carboxyl-terminal hydrolase 7"/>
    <property type="match status" value="1"/>
</dbReference>
<evidence type="ECO:0000256" key="13">
    <source>
        <dbReference type="SAM" id="MobiDB-lite"/>
    </source>
</evidence>
<dbReference type="GO" id="GO:0005829">
    <property type="term" value="C:cytosol"/>
    <property type="evidence" value="ECO:0007669"/>
    <property type="project" value="TreeGrafter"/>
</dbReference>
<dbReference type="GO" id="GO:0005634">
    <property type="term" value="C:nucleus"/>
    <property type="evidence" value="ECO:0007669"/>
    <property type="project" value="UniProtKB-SubCell"/>
</dbReference>
<evidence type="ECO:0000313" key="16">
    <source>
        <dbReference type="EnsemblMetazoa" id="ACUA025704-PA"/>
    </source>
</evidence>
<comment type="subcellular location">
    <subcellularLocation>
        <location evidence="2">Nucleus</location>
    </subcellularLocation>
</comment>
<dbReference type="Pfam" id="PF00443">
    <property type="entry name" value="UCH"/>
    <property type="match status" value="1"/>
</dbReference>
<feature type="compositionally biased region" description="Low complexity" evidence="13">
    <location>
        <begin position="29"/>
        <end position="40"/>
    </location>
</feature>
<dbReference type="InterPro" id="IPR028889">
    <property type="entry name" value="USP"/>
</dbReference>
<dbReference type="EnsemblMetazoa" id="ACUA025704-RA">
    <property type="protein sequence ID" value="ACUA025704-PA"/>
    <property type="gene ID" value="ACUA025704"/>
</dbReference>
<sequence>MVLGDRSSPVVDVSKWRKKGSSQGSVADQKQSQQQQQPHQKWIGRRVGFRWGKPHRIASNEPEHPEDGPLQTEATAPERTQPAAGDEAKEEDQEDRPVVAEQVKGTTAASRSKAQSNRFLFSSLVSAAPKRRKANNIPTGGTGGGVVEERGVGIGEEEQGTERRRGGGGGGVGFHLLTRFLTVLGGKRAHRTAAKTGKEFLPTEGLNTVAPSLSYSIIPTHNMPENGTVVRQLIASTHLPFGSLGSAKHSDGSISLSCVMDYDKTVEAMDTQDDNEIDPPNIQNLANAVAPPTAAANGGGANADGGGEAMALDDQDFMNDEVRSEATFSFRIPKFSRLTESILSPPYYVRNLPWKILAMPRNNDNAVTPGKGLGFFLQCNGESTSNNWNCSASAELRLLKVDPNADPFIRKIRHTFCMQENDWGFSSFMSWQEILDPVNGFIENDTITLEVYVSAEPPRGIFWDSKKHTGFVGLKNQGATCYMNSLLQTLYFTNQLRKAVYKMPTEADDDCKSVALALQRVFHDLQTQNKPVGTKKLTKSFGWDALDSFMQHDVQEFLRVLLDKLENKMKGTSLEGTIPKLFEGKMISYIKCQNIDYTSRRTETFYDIQLNIKGKKNIQESFKDYIATEILDDDNKYDAGEHGLQKAEKGILFRKFPPVLHLHLMRFQYDPISDNSVKFNDRFEFDEMINLDPFLESEEDTPATYILHAVLVHSGDNHGGHYVVYINPKNDGKWCKFDDDVVCRCSRNEAIEQNYGGHDNELNLRHSSNAYMLVYVRESVVHQVLEEVKESDIPEELLERLNEQRRIQQVRRTERTEASNFVNLNILLADYMEVHQKSDLFDATTAAYRTLKVRKTTDFASVVSQVGRAFKVEPGQFRLWEVKKPANQKPHKFEYIDPTSTDTCTKYASPETKHSCTIFLELPLPGRTELEPAKISFEDVLLFFKFYDPVEKRLNFCGHGLYKPSITVAELVRDLNKRAYFEPDTELQLYEVVDINKAQKITDQFQTLQTAMSFVCHGTIIVFEKLHPPQENLEFPTCEAYFKDLFCRMEVIFLDTLIPNDAGFTLDLSSESTYDQIAKAVGRRINVNPYEIQFFKSKNYSDLPGQPLSHSFGGSLRDVLQYSKAKTIRKLFYQKLSININELENKKQFRCLYLMPNLKEEKELILYPNKNGTVRDLLEEARKVIEFAEASTKQLRISELSKNRLSPGPSDDTPLDQLHDYTENPFVQKSSIGNQTMYRIEEVAEDEVQLGEHEMLVPVLHFTKDISSVFGIPFFIRTVQDETFASLKERMKKKLGVSDKEWEKYRLAIITEHIDYIDDEMIQIKLETFRGDPSDPHSRTFLGLEHINKNTKRSRFNYMEKAIKIYN</sequence>
<dbReference type="PANTHER" id="PTHR24006">
    <property type="entry name" value="UBIQUITIN CARBOXYL-TERMINAL HYDROLASE"/>
    <property type="match status" value="1"/>
</dbReference>
<feature type="region of interest" description="Disordered" evidence="13">
    <location>
        <begin position="1"/>
        <end position="114"/>
    </location>
</feature>
<reference evidence="16" key="2">
    <citation type="submission" date="2020-05" db="UniProtKB">
        <authorList>
            <consortium name="EnsemblMetazoa"/>
        </authorList>
    </citation>
    <scope>IDENTIFICATION</scope>
    <source>
        <strain evidence="16">A-37</strain>
    </source>
</reference>
<dbReference type="Gene3D" id="3.10.20.90">
    <property type="entry name" value="Phosphatidylinositol 3-kinase Catalytic Subunit, Chain A, domain 1"/>
    <property type="match status" value="2"/>
</dbReference>
<dbReference type="PROSITE" id="PS00972">
    <property type="entry name" value="USP_1"/>
    <property type="match status" value="1"/>
</dbReference>
<dbReference type="GO" id="GO:0006508">
    <property type="term" value="P:proteolysis"/>
    <property type="evidence" value="ECO:0007669"/>
    <property type="project" value="UniProtKB-KW"/>
</dbReference>
<name>A0A182MT72_9DIPT</name>
<evidence type="ECO:0000313" key="17">
    <source>
        <dbReference type="Proteomes" id="UP000075883"/>
    </source>
</evidence>
<dbReference type="Proteomes" id="UP000075883">
    <property type="component" value="Unassembled WGS sequence"/>
</dbReference>
<dbReference type="PROSITE" id="PS50235">
    <property type="entry name" value="USP_3"/>
    <property type="match status" value="1"/>
</dbReference>
<keyword evidence="8" id="KW-0378">Hydrolase</keyword>
<evidence type="ECO:0000256" key="12">
    <source>
        <dbReference type="ARBA" id="ARBA00031508"/>
    </source>
</evidence>
<evidence type="ECO:0000259" key="14">
    <source>
        <dbReference type="PROSITE" id="PS50144"/>
    </source>
</evidence>
<keyword evidence="9" id="KW-0788">Thiol protease</keyword>
<dbReference type="SMART" id="SM00061">
    <property type="entry name" value="MATH"/>
    <property type="match status" value="1"/>
</dbReference>
<dbReference type="Pfam" id="PF14533">
    <property type="entry name" value="USP7_C2"/>
    <property type="match status" value="1"/>
</dbReference>
<protein>
    <recommendedName>
        <fullName evidence="5">Ubiquitin carboxyl-terminal hydrolase 7</fullName>
        <ecNumber evidence="4">3.4.19.12</ecNumber>
    </recommendedName>
    <alternativeName>
        <fullName evidence="12">Ubiquitin thioesterase 7</fullName>
    </alternativeName>
    <alternativeName>
        <fullName evidence="11">Ubiquitin-specific-processing protease 7</fullName>
    </alternativeName>
</protein>
<feature type="compositionally biased region" description="Basic residues" evidence="13">
    <location>
        <begin position="42"/>
        <end position="56"/>
    </location>
</feature>
<dbReference type="PROSITE" id="PS00973">
    <property type="entry name" value="USP_2"/>
    <property type="match status" value="1"/>
</dbReference>
<evidence type="ECO:0000256" key="8">
    <source>
        <dbReference type="ARBA" id="ARBA00022801"/>
    </source>
</evidence>
<keyword evidence="7" id="KW-0833">Ubl conjugation pathway</keyword>
<dbReference type="Pfam" id="PF22486">
    <property type="entry name" value="MATH_2"/>
    <property type="match status" value="1"/>
</dbReference>
<dbReference type="InterPro" id="IPR029346">
    <property type="entry name" value="USP_C"/>
</dbReference>
<dbReference type="Gene3D" id="3.90.70.10">
    <property type="entry name" value="Cysteine proteinases"/>
    <property type="match status" value="1"/>
</dbReference>
<organism evidence="16 17">
    <name type="scientific">Anopheles culicifacies</name>
    <dbReference type="NCBI Taxonomy" id="139723"/>
    <lineage>
        <taxon>Eukaryota</taxon>
        <taxon>Metazoa</taxon>
        <taxon>Ecdysozoa</taxon>
        <taxon>Arthropoda</taxon>
        <taxon>Hexapoda</taxon>
        <taxon>Insecta</taxon>
        <taxon>Pterygota</taxon>
        <taxon>Neoptera</taxon>
        <taxon>Endopterygota</taxon>
        <taxon>Diptera</taxon>
        <taxon>Nematocera</taxon>
        <taxon>Culicoidea</taxon>
        <taxon>Culicidae</taxon>
        <taxon>Anophelinae</taxon>
        <taxon>Anopheles</taxon>
        <taxon>culicifacies species complex</taxon>
    </lineage>
</organism>
<dbReference type="InterPro" id="IPR002083">
    <property type="entry name" value="MATH/TRAF_dom"/>
</dbReference>